<name>A0AAT9PG95_9GAMM</name>
<dbReference type="EMBL" id="CP093310">
    <property type="protein sequence ID" value="UNK05830.1"/>
    <property type="molecule type" value="Genomic_DNA"/>
</dbReference>
<dbReference type="RefSeq" id="WP_241879127.1">
    <property type="nucleotide sequence ID" value="NZ_CP093310.2"/>
</dbReference>
<protein>
    <submittedName>
        <fullName evidence="1">DUF935 domain-containing protein</fullName>
    </submittedName>
</protein>
<evidence type="ECO:0000313" key="1">
    <source>
        <dbReference type="EMBL" id="UNK05830.1"/>
    </source>
</evidence>
<organism evidence="1 2">
    <name type="scientific">Psychrobacter raelei</name>
    <dbReference type="NCBI Taxonomy" id="2565531"/>
    <lineage>
        <taxon>Bacteria</taxon>
        <taxon>Pseudomonadati</taxon>
        <taxon>Pseudomonadota</taxon>
        <taxon>Gammaproteobacteria</taxon>
        <taxon>Moraxellales</taxon>
        <taxon>Moraxellaceae</taxon>
        <taxon>Psychrobacter</taxon>
    </lineage>
</organism>
<accession>A0AAT9PG95</accession>
<dbReference type="Pfam" id="PF06074">
    <property type="entry name" value="Portal_Mu"/>
    <property type="match status" value="1"/>
</dbReference>
<reference evidence="1" key="1">
    <citation type="submission" date="2024-03" db="EMBL/GenBank/DDBJ databases">
        <title>Psychrobacter raelis sp. nov. isolated from a dog with peritonitis.</title>
        <authorList>
            <person name="Schiavone A."/>
            <person name="Manzulli V."/>
            <person name="Camarda A."/>
            <person name="Cafiero M.A."/>
            <person name="Vasco I."/>
            <person name="Marino L."/>
            <person name="Pennuzzi G."/>
            <person name="Serrecchia L."/>
            <person name="Galante D."/>
            <person name="Pugliese N."/>
        </authorList>
    </citation>
    <scope>NUCLEOTIDE SEQUENCE</scope>
    <source>
        <strain evidence="1">PraFG1</strain>
    </source>
</reference>
<sequence length="529" mass="58277">MKEIDPKSQAGKKVLEQEIAAASMTGVRRAWNDDSIAKGLNPVKLANVLTDANQGDIYDYLTLAEEMEEREPHYGSVIRTRKLAIEGLDRHVEPGSDDELGQKIADDINNLVQSAEFDDLISALVDGLGKGFAACEVMWQNFKPTTYKWRDPRYFTYAADDAYTLRLRNEDGTAGQHLPAYKFVVHQPKLKAGVPIRGGLARMAALSYMCKTYALTDWMAFCEVFGMPIRVGKYGNGASDTDKTILKRAVANIGTDAAAIIPESMQLEFIQAATSTGGESLFENLANWLDKQISKAVLGQTMTADDGSSNAQSQVHNEVRLDLLKADAKQLAATINQQLIKPYIDFNYGVQEVYPKFVLHVPEPEDIAGLVSGLAQLIPLGLKVPQNFVRDKLGIPDPQEDEELLGVPTAQNTNNFELNRKYAEWVANGYRDPSVASMHSDHPKTKDAVIDVLKELNGKQDHVTDDTDDDLDDFINMTEQSIQDLVTQLQSANSFDEMLTLLNDAQLNTSDITDALALAGIKAFADGVK</sequence>
<dbReference type="KEGG" id="prae:MN210_03325"/>
<dbReference type="Proteomes" id="UP000829560">
    <property type="component" value="Chromosome"/>
</dbReference>
<proteinExistence type="predicted"/>
<gene>
    <name evidence="1" type="ORF">MN210_03325</name>
</gene>
<evidence type="ECO:0000313" key="2">
    <source>
        <dbReference type="Proteomes" id="UP000829560"/>
    </source>
</evidence>
<dbReference type="AlphaFoldDB" id="A0AAT9PG95"/>
<dbReference type="InterPro" id="IPR009279">
    <property type="entry name" value="Portal_Mu"/>
</dbReference>
<keyword evidence="2" id="KW-1185">Reference proteome</keyword>